<evidence type="ECO:0000313" key="2">
    <source>
        <dbReference type="EMBL" id="PVD37285.1"/>
    </source>
</evidence>
<dbReference type="Proteomes" id="UP000245119">
    <property type="component" value="Linkage Group LG2"/>
</dbReference>
<feature type="signal peptide" evidence="1">
    <location>
        <begin position="1"/>
        <end position="19"/>
    </location>
</feature>
<evidence type="ECO:0000313" key="3">
    <source>
        <dbReference type="Proteomes" id="UP000245119"/>
    </source>
</evidence>
<organism evidence="2 3">
    <name type="scientific">Pomacea canaliculata</name>
    <name type="common">Golden apple snail</name>
    <dbReference type="NCBI Taxonomy" id="400727"/>
    <lineage>
        <taxon>Eukaryota</taxon>
        <taxon>Metazoa</taxon>
        <taxon>Spiralia</taxon>
        <taxon>Lophotrochozoa</taxon>
        <taxon>Mollusca</taxon>
        <taxon>Gastropoda</taxon>
        <taxon>Caenogastropoda</taxon>
        <taxon>Architaenioglossa</taxon>
        <taxon>Ampullarioidea</taxon>
        <taxon>Ampullariidae</taxon>
        <taxon>Pomacea</taxon>
    </lineage>
</organism>
<dbReference type="AlphaFoldDB" id="A0A2T7PV34"/>
<name>A0A2T7PV34_POMCA</name>
<accession>A0A2T7PV34</accession>
<proteinExistence type="predicted"/>
<feature type="chain" id="PRO_5015501826" evidence="1">
    <location>
        <begin position="20"/>
        <end position="191"/>
    </location>
</feature>
<dbReference type="EMBL" id="PZQS01000002">
    <property type="protein sequence ID" value="PVD37285.1"/>
    <property type="molecule type" value="Genomic_DNA"/>
</dbReference>
<keyword evidence="1" id="KW-0732">Signal</keyword>
<comment type="caution">
    <text evidence="2">The sequence shown here is derived from an EMBL/GenBank/DDBJ whole genome shotgun (WGS) entry which is preliminary data.</text>
</comment>
<gene>
    <name evidence="2" type="ORF">C0Q70_04282</name>
</gene>
<reference evidence="2 3" key="1">
    <citation type="submission" date="2018-04" db="EMBL/GenBank/DDBJ databases">
        <title>The genome of golden apple snail Pomacea canaliculata provides insight into stress tolerance and invasive adaptation.</title>
        <authorList>
            <person name="Liu C."/>
            <person name="Liu B."/>
            <person name="Ren Y."/>
            <person name="Zhang Y."/>
            <person name="Wang H."/>
            <person name="Li S."/>
            <person name="Jiang F."/>
            <person name="Yin L."/>
            <person name="Zhang G."/>
            <person name="Qian W."/>
            <person name="Fan W."/>
        </authorList>
    </citation>
    <scope>NUCLEOTIDE SEQUENCE [LARGE SCALE GENOMIC DNA]</scope>
    <source>
        <strain evidence="2">SZHN2017</strain>
        <tissue evidence="2">Muscle</tissue>
    </source>
</reference>
<evidence type="ECO:0000256" key="1">
    <source>
        <dbReference type="SAM" id="SignalP"/>
    </source>
</evidence>
<keyword evidence="3" id="KW-1185">Reference proteome</keyword>
<protein>
    <submittedName>
        <fullName evidence="2">Uncharacterized protein</fullName>
    </submittedName>
</protein>
<sequence>MMQELATVWLICVLAGTSCAVFYTKSTDNDYPRIGRRSFFTGGGTSSFYPRVGRSRLLIATSGNTNDDITSGGQAYDGDFLSLINKRGIFTSGDQGFPRVGRAGSDASGSAIGNAVGEKSPASLAASAEAPIYKCRTTKTSLGRLWDSCFSTSTKMETKSFHGKSSLLEWEERGRKEQLADSLSLADSPSR</sequence>
<dbReference type="OrthoDB" id="6161972at2759"/>